<organism evidence="2 3">
    <name type="scientific">Rubrivivax albus</name>
    <dbReference type="NCBI Taxonomy" id="2499835"/>
    <lineage>
        <taxon>Bacteria</taxon>
        <taxon>Pseudomonadati</taxon>
        <taxon>Pseudomonadota</taxon>
        <taxon>Betaproteobacteria</taxon>
        <taxon>Burkholderiales</taxon>
        <taxon>Sphaerotilaceae</taxon>
        <taxon>Rubrivivax</taxon>
    </lineage>
</organism>
<proteinExistence type="predicted"/>
<feature type="domain" description="Beta-lactamase-related" evidence="1">
    <location>
        <begin position="12"/>
        <end position="352"/>
    </location>
</feature>
<dbReference type="InterPro" id="IPR050491">
    <property type="entry name" value="AmpC-like"/>
</dbReference>
<dbReference type="SUPFAM" id="SSF56601">
    <property type="entry name" value="beta-lactamase/transpeptidase-like"/>
    <property type="match status" value="1"/>
</dbReference>
<accession>A0A437JVI3</accession>
<dbReference type="InterPro" id="IPR001466">
    <property type="entry name" value="Beta-lactam-related"/>
</dbReference>
<dbReference type="PANTHER" id="PTHR46825:SF12">
    <property type="entry name" value="PENICILLIN-BINDING PROTEIN 4"/>
    <property type="match status" value="1"/>
</dbReference>
<dbReference type="EMBL" id="SACT01000003">
    <property type="protein sequence ID" value="RVT51300.1"/>
    <property type="molecule type" value="Genomic_DNA"/>
</dbReference>
<sequence>MRLNVFLARMAQALPEQLERLNLPGVAYACIEDGQVAAVRCHTRPGFGALNERSLFRVASISKSVAAWTVMRLVERGVVELDQPIGRYLRRWQLPASAHDEAGVTLRRLLSHQAGISTAGLGRRPHDGRPVDITEGLEARHPMMNAAQERYYQRWGLPPDAPVRLEHAPGQSFAYSNGGYAMLEAMIEDVTQRRYDEVVTDAVLRPLGLLASGFDPLPPGLAADCAPPYSETGEPVEDWVPLSRAAGGLWSSITDLATFAAAGMAGPNGAPPGRGVLAPETVAAMHMAHCDAGTQEGVHFESCLGHFLHTDAAGRVHVNHTGGFCGWRSVFWTVPAQRAGLCVLVNSDGGNAVWQWLLHAWAETLDLPAPAPSRP</sequence>
<evidence type="ECO:0000259" key="1">
    <source>
        <dbReference type="Pfam" id="PF00144"/>
    </source>
</evidence>
<name>A0A437JVI3_9BURK</name>
<evidence type="ECO:0000313" key="3">
    <source>
        <dbReference type="Proteomes" id="UP000288178"/>
    </source>
</evidence>
<dbReference type="PANTHER" id="PTHR46825">
    <property type="entry name" value="D-ALANYL-D-ALANINE-CARBOXYPEPTIDASE/ENDOPEPTIDASE AMPH"/>
    <property type="match status" value="1"/>
</dbReference>
<reference evidence="2 3" key="1">
    <citation type="submission" date="2019-01" db="EMBL/GenBank/DDBJ databases">
        <authorList>
            <person name="Chen W.-M."/>
        </authorList>
    </citation>
    <scope>NUCLEOTIDE SEQUENCE [LARGE SCALE GENOMIC DNA]</scope>
    <source>
        <strain evidence="2 3">ICH-3</strain>
    </source>
</reference>
<evidence type="ECO:0000313" key="2">
    <source>
        <dbReference type="EMBL" id="RVT51300.1"/>
    </source>
</evidence>
<dbReference type="Pfam" id="PF00144">
    <property type="entry name" value="Beta-lactamase"/>
    <property type="match status" value="1"/>
</dbReference>
<keyword evidence="3" id="KW-1185">Reference proteome</keyword>
<dbReference type="GO" id="GO:0016787">
    <property type="term" value="F:hydrolase activity"/>
    <property type="evidence" value="ECO:0007669"/>
    <property type="project" value="UniProtKB-KW"/>
</dbReference>
<dbReference type="AlphaFoldDB" id="A0A437JVI3"/>
<dbReference type="Gene3D" id="3.40.710.10">
    <property type="entry name" value="DD-peptidase/beta-lactamase superfamily"/>
    <property type="match status" value="1"/>
</dbReference>
<comment type="caution">
    <text evidence="2">The sequence shown here is derived from an EMBL/GenBank/DDBJ whole genome shotgun (WGS) entry which is preliminary data.</text>
</comment>
<dbReference type="Proteomes" id="UP000288178">
    <property type="component" value="Unassembled WGS sequence"/>
</dbReference>
<protein>
    <submittedName>
        <fullName evidence="2">Class A beta-lactamase-related serine hydrolase</fullName>
    </submittedName>
</protein>
<gene>
    <name evidence="2" type="ORF">ENE75_10665</name>
</gene>
<keyword evidence="2" id="KW-0378">Hydrolase</keyword>
<dbReference type="InterPro" id="IPR012338">
    <property type="entry name" value="Beta-lactam/transpept-like"/>
</dbReference>
<dbReference type="RefSeq" id="WP_128198302.1">
    <property type="nucleotide sequence ID" value="NZ_SACT01000003.1"/>
</dbReference>
<dbReference type="OrthoDB" id="9799367at2"/>